<keyword evidence="3" id="KW-1185">Reference proteome</keyword>
<comment type="caution">
    <text evidence="2">The sequence shown here is derived from an EMBL/GenBank/DDBJ whole genome shotgun (WGS) entry which is preliminary data.</text>
</comment>
<organism evidence="2 3">
    <name type="scientific">Aureimonas populi</name>
    <dbReference type="NCBI Taxonomy" id="1701758"/>
    <lineage>
        <taxon>Bacteria</taxon>
        <taxon>Pseudomonadati</taxon>
        <taxon>Pseudomonadota</taxon>
        <taxon>Alphaproteobacteria</taxon>
        <taxon>Hyphomicrobiales</taxon>
        <taxon>Aurantimonadaceae</taxon>
        <taxon>Aureimonas</taxon>
    </lineage>
</organism>
<gene>
    <name evidence="2" type="primary">addB</name>
    <name evidence="2" type="ORF">ACFSKQ_15465</name>
</gene>
<dbReference type="InterPro" id="IPR011604">
    <property type="entry name" value="PDDEXK-like_dom_sf"/>
</dbReference>
<dbReference type="NCBIfam" id="TIGR02786">
    <property type="entry name" value="addB_alphas"/>
    <property type="match status" value="1"/>
</dbReference>
<reference evidence="3" key="1">
    <citation type="journal article" date="2019" name="Int. J. Syst. Evol. Microbiol.">
        <title>The Global Catalogue of Microorganisms (GCM) 10K type strain sequencing project: providing services to taxonomists for standard genome sequencing and annotation.</title>
        <authorList>
            <consortium name="The Broad Institute Genomics Platform"/>
            <consortium name="The Broad Institute Genome Sequencing Center for Infectious Disease"/>
            <person name="Wu L."/>
            <person name="Ma J."/>
        </authorList>
    </citation>
    <scope>NUCLEOTIDE SEQUENCE [LARGE SCALE GENOMIC DNA]</scope>
    <source>
        <strain evidence="3">ZS-35-S2</strain>
    </source>
</reference>
<proteinExistence type="predicted"/>
<dbReference type="Proteomes" id="UP001597371">
    <property type="component" value="Unassembled WGS sequence"/>
</dbReference>
<dbReference type="SUPFAM" id="SSF52540">
    <property type="entry name" value="P-loop containing nucleoside triphosphate hydrolases"/>
    <property type="match status" value="1"/>
</dbReference>
<dbReference type="InterPro" id="IPR014153">
    <property type="entry name" value="Ds_break_AddB"/>
</dbReference>
<dbReference type="RefSeq" id="WP_209737307.1">
    <property type="nucleotide sequence ID" value="NZ_CP072611.1"/>
</dbReference>
<evidence type="ECO:0000313" key="3">
    <source>
        <dbReference type="Proteomes" id="UP001597371"/>
    </source>
</evidence>
<sequence>MPANIFSIAPGLPFLPTLARSILSGRIVKGVMGSGDPLALADLTVYVPTRRAAIALTAAFAHEIGGPAAILPRVRPLGQDEDDAPFFGAPALLPAVDPLRRRLELARLVRFWKSRIGDGTASMLAGEDIVLPASAADALYLASDLATLLDEAEDEEISLSGLARLGIEDRLAEWWQLTLTFLAILTEEWPRHLAEIGMVSSTEIRRRFARETAARYRAEGSPGPVVIAGSTATAPATIELMRAVAELQNGAVVLPGLDRTLDAPSFAGIERAASLSAAGHPQYGLKRILGGLGVPREAVATLAPDAGSAPAAREAFVSDALRPAETTELWAEGPAHPPAALDDLALIEAADEREEALAIAVAMRDALSDPAATVALTTPDRDLARRVAAELARFGIDANDSAGRPLSATPPGTLATLALAASFEPGDPVALVSLLKHPLTRLGLSQGAARRAARVVELIALRGGSGRADAATLPALFARRRAAIEGGERVTRPVQHLGPEERDEGQALCERLAGALSPLVALRRTAPAEVATYAVALTQAMEALGADEDGSTAGLYAEEAGAAFAALMRELVAAPPVGFAFAPAEWPDVFRALAAETTARPRAGHSQRAFVWGALEARLQSVDTMILGGLNEGTWPQGARSDAFLSRLMRSEILLDPPERRIGLAAHDFWMAMGHPRVVLARSARAGGAPAIPSRWLQRLLTLAGPEGEARLRAAGEPFLAHARALDAAPPEPRAARPEPRPPVEARPRAYSITEVERLIRDPYAIHAKRVLNLDRLPPPIRAPGAAERGNLFHAILARMVERGVDPAAPDAEARLLAIAREAFDEEALPADIRAIWWPRMEGLAGRILAWERGRAVAKRHAELGGFVELADIGVALKGYADRIDAMEDGSVEIIDFKTGTQPSVKQARTLLAPQLPLEAAMARLGAFKAVGPVETVSELLYVRLRERAFKPEGLSHSGGASGEAVTADGLGEEALARFKGLAASYLDPAKGFLSRARPLLSSDFSGDYDHLSRAREWALGDEDDAQGDGA</sequence>
<feature type="domain" description="PD-(D/E)XK endonuclease-like" evidence="1">
    <location>
        <begin position="751"/>
        <end position="957"/>
    </location>
</feature>
<protein>
    <submittedName>
        <fullName evidence="2">Double-strand break repair protein AddB</fullName>
    </submittedName>
</protein>
<dbReference type="InterPro" id="IPR038726">
    <property type="entry name" value="PDDEXK_AddAB-type"/>
</dbReference>
<evidence type="ECO:0000313" key="2">
    <source>
        <dbReference type="EMBL" id="MFD2238852.1"/>
    </source>
</evidence>
<accession>A0ABW5CQ42</accession>
<name>A0ABW5CQ42_9HYPH</name>
<dbReference type="InterPro" id="IPR027417">
    <property type="entry name" value="P-loop_NTPase"/>
</dbReference>
<evidence type="ECO:0000259" key="1">
    <source>
        <dbReference type="Pfam" id="PF12705"/>
    </source>
</evidence>
<dbReference type="Pfam" id="PF12705">
    <property type="entry name" value="PDDEXK_1"/>
    <property type="match status" value="1"/>
</dbReference>
<dbReference type="EMBL" id="JBHUIJ010000022">
    <property type="protein sequence ID" value="MFD2238852.1"/>
    <property type="molecule type" value="Genomic_DNA"/>
</dbReference>
<dbReference type="Gene3D" id="3.90.320.10">
    <property type="match status" value="1"/>
</dbReference>